<evidence type="ECO:0000313" key="5">
    <source>
        <dbReference type="EMBL" id="SCE84744.1"/>
    </source>
</evidence>
<feature type="compositionally biased region" description="Basic and acidic residues" evidence="1">
    <location>
        <begin position="545"/>
        <end position="570"/>
    </location>
</feature>
<feature type="region of interest" description="Disordered" evidence="1">
    <location>
        <begin position="373"/>
        <end position="408"/>
    </location>
</feature>
<reference evidence="5 6" key="1">
    <citation type="submission" date="2016-06" db="EMBL/GenBank/DDBJ databases">
        <authorList>
            <person name="Varghese N."/>
            <person name="Submissions Spin"/>
        </authorList>
    </citation>
    <scope>NUCLEOTIDE SEQUENCE [LARGE SCALE GENOMIC DNA]</scope>
    <source>
        <strain evidence="5 6">DSM 45142</strain>
    </source>
</reference>
<keyword evidence="3" id="KW-0732">Signal</keyword>
<feature type="region of interest" description="Disordered" evidence="1">
    <location>
        <begin position="425"/>
        <end position="587"/>
    </location>
</feature>
<name>A0AAW4JX79_9ACTN</name>
<reference evidence="4" key="2">
    <citation type="submission" date="2021-03" db="EMBL/GenBank/DDBJ databases">
        <title>X isolated from Micromonospora tulbaghiae.</title>
        <authorList>
            <person name="Stennett H.L."/>
        </authorList>
    </citation>
    <scope>NUCLEOTIDE SEQUENCE</scope>
    <source>
        <strain evidence="4">28M1-20</strain>
    </source>
</reference>
<dbReference type="SUPFAM" id="SSF63829">
    <property type="entry name" value="Calcium-dependent phosphotriesterase"/>
    <property type="match status" value="1"/>
</dbReference>
<keyword evidence="6" id="KW-1185">Reference proteome</keyword>
<evidence type="ECO:0000313" key="4">
    <source>
        <dbReference type="EMBL" id="MBO4143354.1"/>
    </source>
</evidence>
<protein>
    <submittedName>
        <fullName evidence="4">Uncharacterized protein</fullName>
    </submittedName>
</protein>
<feature type="compositionally biased region" description="Gly residues" evidence="1">
    <location>
        <begin position="427"/>
        <end position="544"/>
    </location>
</feature>
<dbReference type="EMBL" id="FMCQ01000003">
    <property type="protein sequence ID" value="SCE84744.1"/>
    <property type="molecule type" value="Genomic_DNA"/>
</dbReference>
<comment type="caution">
    <text evidence="4">The sequence shown here is derived from an EMBL/GenBank/DDBJ whole genome shotgun (WGS) entry which is preliminary data.</text>
</comment>
<evidence type="ECO:0000256" key="2">
    <source>
        <dbReference type="SAM" id="Phobius"/>
    </source>
</evidence>
<dbReference type="AlphaFoldDB" id="A0AAW4JX79"/>
<dbReference type="GeneID" id="93473675"/>
<evidence type="ECO:0000313" key="6">
    <source>
        <dbReference type="Proteomes" id="UP000199405"/>
    </source>
</evidence>
<dbReference type="Proteomes" id="UP000669887">
    <property type="component" value="Unassembled WGS sequence"/>
</dbReference>
<dbReference type="RefSeq" id="WP_091419893.1">
    <property type="nucleotide sequence ID" value="NZ_FMCQ01000003.1"/>
</dbReference>
<dbReference type="EMBL" id="JAGFVQ010000068">
    <property type="protein sequence ID" value="MBO4143354.1"/>
    <property type="molecule type" value="Genomic_DNA"/>
</dbReference>
<gene>
    <name evidence="5" type="ORF">GA0070562_3378</name>
    <name evidence="4" type="ORF">J5U46_24680</name>
</gene>
<accession>A0AAW4JX79</accession>
<evidence type="ECO:0000256" key="3">
    <source>
        <dbReference type="SAM" id="SignalP"/>
    </source>
</evidence>
<keyword evidence="2" id="KW-1133">Transmembrane helix</keyword>
<proteinExistence type="predicted"/>
<keyword evidence="2" id="KW-0812">Transmembrane</keyword>
<feature type="signal peptide" evidence="3">
    <location>
        <begin position="1"/>
        <end position="27"/>
    </location>
</feature>
<evidence type="ECO:0000256" key="1">
    <source>
        <dbReference type="SAM" id="MobiDB-lite"/>
    </source>
</evidence>
<keyword evidence="2" id="KW-0472">Membrane</keyword>
<feature type="chain" id="PRO_5043588015" evidence="3">
    <location>
        <begin position="28"/>
        <end position="587"/>
    </location>
</feature>
<feature type="transmembrane region" description="Helical" evidence="2">
    <location>
        <begin position="342"/>
        <end position="365"/>
    </location>
</feature>
<dbReference type="Proteomes" id="UP000199405">
    <property type="component" value="Unassembled WGS sequence"/>
</dbReference>
<organism evidence="4 7">
    <name type="scientific">Micromonospora tulbaghiae</name>
    <dbReference type="NCBI Taxonomy" id="479978"/>
    <lineage>
        <taxon>Bacteria</taxon>
        <taxon>Bacillati</taxon>
        <taxon>Actinomycetota</taxon>
        <taxon>Actinomycetes</taxon>
        <taxon>Micromonosporales</taxon>
        <taxon>Micromonosporaceae</taxon>
        <taxon>Micromonospora</taxon>
    </lineage>
</organism>
<evidence type="ECO:0000313" key="7">
    <source>
        <dbReference type="Proteomes" id="UP000669887"/>
    </source>
</evidence>
<sequence>MRHVVSSVTLALGLVGAVVAPAGPAPAAPAAAPVLAAAPKKKCTVEDDRLRELSGLVATSNGYVVINDGSDDPSRKRVFYLDTKCKVDREVRYSGDGPFDTEDLALGPDRKTLWIADTGDNVEKKTRRERVAVWTMPLSGSKQPVLHRLSYPGKEPHDAEALLVGDDNMPLVITKELSGKSEIYTPTVKLKVSGDTEAIPMKKVGEVTLPKTSTENKLGSPGRALVTGAARSPDGSKVVLRTYADAFEFDVAGGDIVKALTTGKPRVTPLADPFGEAISYTPDGKLFVTVSDGGTLDESDPIDILTYTPSTTGAEALPNGGKADTKPAAQKSWLEGLSLDEITYLIAAVGVLGALLVGAGVFGILRARRKPVPRAPADEPERSGEFPVNNGFPSGERPDAPRGGVYGGGQGGVYGGAASGDRPASGGVYGGGRPGGGVYGGGPQEGGRGQGGGRPPGGARPQGGGGVYGGGGAPAGGGGRGGGVYGGGGQGGPGGGAGQGGPGRGGPAGGGQGSPGRGGPGGGYGGGPGGAGYRGQPNGGGPRGDGGRAEPPRRGQEPRGGRRDGYDDQGRYGPVSGGGREYRGDRY</sequence>